<dbReference type="Gene3D" id="1.10.10.60">
    <property type="entry name" value="Homeodomain-like"/>
    <property type="match status" value="1"/>
</dbReference>
<dbReference type="InterPro" id="IPR002818">
    <property type="entry name" value="DJ-1/PfpI"/>
</dbReference>
<dbReference type="InterPro" id="IPR009057">
    <property type="entry name" value="Homeodomain-like_sf"/>
</dbReference>
<dbReference type="PROSITE" id="PS01124">
    <property type="entry name" value="HTH_ARAC_FAMILY_2"/>
    <property type="match status" value="1"/>
</dbReference>
<dbReference type="SUPFAM" id="SSF52317">
    <property type="entry name" value="Class I glutamine amidotransferase-like"/>
    <property type="match status" value="1"/>
</dbReference>
<evidence type="ECO:0000256" key="4">
    <source>
        <dbReference type="SAM" id="MobiDB-lite"/>
    </source>
</evidence>
<dbReference type="PANTHER" id="PTHR43130">
    <property type="entry name" value="ARAC-FAMILY TRANSCRIPTIONAL REGULATOR"/>
    <property type="match status" value="1"/>
</dbReference>
<dbReference type="EMBL" id="JBHSKN010000012">
    <property type="protein sequence ID" value="MFC5241115.1"/>
    <property type="molecule type" value="Genomic_DNA"/>
</dbReference>
<feature type="compositionally biased region" description="Low complexity" evidence="4">
    <location>
        <begin position="319"/>
        <end position="331"/>
    </location>
</feature>
<accession>A0ABW0DUC3</accession>
<organism evidence="6 7">
    <name type="scientific">Streptomyces atrovirens</name>
    <dbReference type="NCBI Taxonomy" id="285556"/>
    <lineage>
        <taxon>Bacteria</taxon>
        <taxon>Bacillati</taxon>
        <taxon>Actinomycetota</taxon>
        <taxon>Actinomycetes</taxon>
        <taxon>Kitasatosporales</taxon>
        <taxon>Streptomycetaceae</taxon>
        <taxon>Streptomyces</taxon>
    </lineage>
</organism>
<feature type="domain" description="HTH araC/xylS-type" evidence="5">
    <location>
        <begin position="212"/>
        <end position="310"/>
    </location>
</feature>
<evidence type="ECO:0000256" key="1">
    <source>
        <dbReference type="ARBA" id="ARBA00023015"/>
    </source>
</evidence>
<keyword evidence="1" id="KW-0805">Transcription regulation</keyword>
<feature type="region of interest" description="Disordered" evidence="4">
    <location>
        <begin position="316"/>
        <end position="343"/>
    </location>
</feature>
<proteinExistence type="predicted"/>
<dbReference type="Pfam" id="PF01965">
    <property type="entry name" value="DJ-1_PfpI"/>
    <property type="match status" value="1"/>
</dbReference>
<keyword evidence="2" id="KW-0238">DNA-binding</keyword>
<dbReference type="PROSITE" id="PS00041">
    <property type="entry name" value="HTH_ARAC_FAMILY_1"/>
    <property type="match status" value="1"/>
</dbReference>
<dbReference type="InterPro" id="IPR018062">
    <property type="entry name" value="HTH_AraC-typ_CS"/>
</dbReference>
<evidence type="ECO:0000313" key="7">
    <source>
        <dbReference type="Proteomes" id="UP001596035"/>
    </source>
</evidence>
<dbReference type="CDD" id="cd03137">
    <property type="entry name" value="GATase1_AraC_1"/>
    <property type="match status" value="1"/>
</dbReference>
<dbReference type="InterPro" id="IPR052158">
    <property type="entry name" value="INH-QAR"/>
</dbReference>
<protein>
    <submittedName>
        <fullName evidence="6">GlxA family transcriptional regulator</fullName>
    </submittedName>
</protein>
<evidence type="ECO:0000259" key="5">
    <source>
        <dbReference type="PROSITE" id="PS01124"/>
    </source>
</evidence>
<dbReference type="SMART" id="SM00342">
    <property type="entry name" value="HTH_ARAC"/>
    <property type="match status" value="1"/>
</dbReference>
<dbReference type="RefSeq" id="WP_344569221.1">
    <property type="nucleotide sequence ID" value="NZ_BAAATG010000059.1"/>
</dbReference>
<dbReference type="SUPFAM" id="SSF46689">
    <property type="entry name" value="Homeodomain-like"/>
    <property type="match status" value="2"/>
</dbReference>
<name>A0ABW0DUC3_9ACTN</name>
<evidence type="ECO:0000313" key="6">
    <source>
        <dbReference type="EMBL" id="MFC5241115.1"/>
    </source>
</evidence>
<evidence type="ECO:0000256" key="2">
    <source>
        <dbReference type="ARBA" id="ARBA00023125"/>
    </source>
</evidence>
<evidence type="ECO:0000256" key="3">
    <source>
        <dbReference type="ARBA" id="ARBA00023163"/>
    </source>
</evidence>
<dbReference type="InterPro" id="IPR029062">
    <property type="entry name" value="Class_I_gatase-like"/>
</dbReference>
<keyword evidence="7" id="KW-1185">Reference proteome</keyword>
<reference evidence="7" key="1">
    <citation type="journal article" date="2019" name="Int. J. Syst. Evol. Microbiol.">
        <title>The Global Catalogue of Microorganisms (GCM) 10K type strain sequencing project: providing services to taxonomists for standard genome sequencing and annotation.</title>
        <authorList>
            <consortium name="The Broad Institute Genomics Platform"/>
            <consortium name="The Broad Institute Genome Sequencing Center for Infectious Disease"/>
            <person name="Wu L."/>
            <person name="Ma J."/>
        </authorList>
    </citation>
    <scope>NUCLEOTIDE SEQUENCE [LARGE SCALE GENOMIC DNA]</scope>
    <source>
        <strain evidence="7">CGMCC 4.7131</strain>
    </source>
</reference>
<gene>
    <name evidence="6" type="ORF">ACFPWV_14510</name>
</gene>
<dbReference type="InterPro" id="IPR018060">
    <property type="entry name" value="HTH_AraC"/>
</dbReference>
<comment type="caution">
    <text evidence="6">The sequence shown here is derived from an EMBL/GenBank/DDBJ whole genome shotgun (WGS) entry which is preliminary data.</text>
</comment>
<sequence length="343" mass="36252">MRIAVHAFDGITAFHLAAPLLVFGEAARQGLAPEWTTTVWSADARPVRTSEGIVIDDLAGPAAAEGADLLVFPSWPADFPEPDDGLVTLIRDVHGRGAGIVGLCLGAFPVVGSGVLDGRAVATHWASAAELAGRYPAVDVHADALYLDHGDVLTSAGTASGLDACLHIVRNRLGSAAAATVARHLVIAPHREGDQAQYIDRPVPDDAAGPIGDTITWALANLDQRLSVTELAAHAHMSTRNFSRRFYETTGMSPAKWVLTRRLDEARRLLETTTWSITRISAACGFASAVTFRQNFTAHYATTPTSYRHRFTDRTRTNGSAPGALAPAPGGIVHGAGSTRSPS</sequence>
<dbReference type="Gene3D" id="3.40.50.880">
    <property type="match status" value="1"/>
</dbReference>
<dbReference type="PANTHER" id="PTHR43130:SF3">
    <property type="entry name" value="HTH-TYPE TRANSCRIPTIONAL REGULATOR RV1931C"/>
    <property type="match status" value="1"/>
</dbReference>
<dbReference type="Proteomes" id="UP001596035">
    <property type="component" value="Unassembled WGS sequence"/>
</dbReference>
<keyword evidence="3" id="KW-0804">Transcription</keyword>
<dbReference type="Pfam" id="PF12833">
    <property type="entry name" value="HTH_18"/>
    <property type="match status" value="1"/>
</dbReference>